<dbReference type="GO" id="GO:0009002">
    <property type="term" value="F:serine-type D-Ala-D-Ala carboxypeptidase activity"/>
    <property type="evidence" value="ECO:0007669"/>
    <property type="project" value="UniProtKB-UniRule"/>
</dbReference>
<keyword evidence="4 16" id="KW-0132">Cell division</keyword>
<dbReference type="NCBIfam" id="NF011685">
    <property type="entry name" value="PRK15105.1"/>
    <property type="match status" value="1"/>
</dbReference>
<dbReference type="Proteomes" id="UP000595373">
    <property type="component" value="Chromosome"/>
</dbReference>
<comment type="subcellular location">
    <subcellularLocation>
        <location evidence="16">Cell inner membrane</location>
        <topology evidence="16">Single-pass membrane protein</topology>
    </subcellularLocation>
    <subcellularLocation>
        <location evidence="1">Membrane</location>
    </subcellularLocation>
</comment>
<keyword evidence="10 16" id="KW-0573">Peptidoglycan synthesis</keyword>
<dbReference type="GO" id="GO:0008658">
    <property type="term" value="F:penicillin binding"/>
    <property type="evidence" value="ECO:0007669"/>
    <property type="project" value="InterPro"/>
</dbReference>
<evidence type="ECO:0000256" key="4">
    <source>
        <dbReference type="ARBA" id="ARBA00022618"/>
    </source>
</evidence>
<dbReference type="EMBL" id="CP066558">
    <property type="protein sequence ID" value="QQF82046.1"/>
    <property type="molecule type" value="Genomic_DNA"/>
</dbReference>
<dbReference type="GO" id="GO:0008955">
    <property type="term" value="F:peptidoglycan glycosyltransferase activity"/>
    <property type="evidence" value="ECO:0007669"/>
    <property type="project" value="InterPro"/>
</dbReference>
<dbReference type="GO" id="GO:0043093">
    <property type="term" value="P:FtsZ-dependent cytokinesis"/>
    <property type="evidence" value="ECO:0007669"/>
    <property type="project" value="UniProtKB-UniRule"/>
</dbReference>
<evidence type="ECO:0000256" key="8">
    <source>
        <dbReference type="ARBA" id="ARBA00022801"/>
    </source>
</evidence>
<feature type="active site" description="Acyl-ester intermediate" evidence="16">
    <location>
        <position position="319"/>
    </location>
</feature>
<dbReference type="SUPFAM" id="SSF56601">
    <property type="entry name" value="beta-lactamase/transpeptidase-like"/>
    <property type="match status" value="1"/>
</dbReference>
<dbReference type="GO" id="GO:0000917">
    <property type="term" value="P:division septum assembly"/>
    <property type="evidence" value="ECO:0007669"/>
    <property type="project" value="UniProtKB-KW"/>
</dbReference>
<proteinExistence type="inferred from homology"/>
<evidence type="ECO:0000256" key="5">
    <source>
        <dbReference type="ARBA" id="ARBA00022645"/>
    </source>
</evidence>
<keyword evidence="12 16" id="KW-0472">Membrane</keyword>
<evidence type="ECO:0000256" key="9">
    <source>
        <dbReference type="ARBA" id="ARBA00022960"/>
    </source>
</evidence>
<dbReference type="InterPro" id="IPR050515">
    <property type="entry name" value="Beta-lactam/transpept"/>
</dbReference>
<evidence type="ECO:0000313" key="20">
    <source>
        <dbReference type="Proteomes" id="UP000595373"/>
    </source>
</evidence>
<keyword evidence="5 16" id="KW-0121">Carboxypeptidase</keyword>
<keyword evidence="14 16" id="KW-0131">Cell cycle</keyword>
<comment type="catalytic activity">
    <reaction evidence="16">
        <text>Preferential cleavage: (Ac)2-L-Lys-D-Ala-|-D-Ala. Also transpeptidation of peptidyl-alanyl moieties that are N-acyl substituents of D-alanine.</text>
        <dbReference type="EC" id="3.4.16.4"/>
    </reaction>
</comment>
<evidence type="ECO:0000256" key="13">
    <source>
        <dbReference type="ARBA" id="ARBA00023210"/>
    </source>
</evidence>
<sequence>MTHNKINRKNKRAFENGAKRNQPKKIYENSFLKWRFMVVVGLIILSLTALVGRATYVQMIKSDVLSNEADERSLRKEKILSMRGTIVDRNGQLLSVSVPMFSISAEPKKIFSKNGLQDEERWRALAKALGMSYKDLRKILEKNPKSSFVYLARQVSPTIAEYVKELNLYGVNLKTEPRRFYPKTEETAHLLGYTNIDGEGIEGIEKSFNSFLVGKPGSRTVRKDRHGRIIENISDLKKYDPQNVILSIDEKLQSVAYREIKKAVEKYKAESGTAVLVDIHTGEVLAMANAPSYNPNIRTSFKTEVMRNRAITDTFEPGSTIKPFVILTALEKKVVRRDEIIDTGRLVLDGYEVKDVAVRDRQTLDQILENSSNRGMSRLALRMPANALIDTYKKAGLGQRTELGLVGEQAGFLNADRKKWSDIDRASVSFGYGISTTPLQLARAYVTLGSFGIYRPLSITKVDPPVIGQRVFSEKMTREVVNMMEKVAIKNKRAMVEGYRVGIKTGTAKKIENGKYVNKYIAYTAGLAPISNPRYALVVLINDPKGREYYGGVVSAPVFSNIMSYALKANNIPPDSSNYTKTVRRTVYLNSQENKANAN</sequence>
<evidence type="ECO:0000256" key="3">
    <source>
        <dbReference type="ARBA" id="ARBA00022519"/>
    </source>
</evidence>
<dbReference type="SUPFAM" id="SSF56519">
    <property type="entry name" value="Penicillin binding protein dimerisation domain"/>
    <property type="match status" value="1"/>
</dbReference>
<feature type="domain" description="Penicillin-binding protein dimerisation" evidence="18">
    <location>
        <begin position="80"/>
        <end position="233"/>
    </location>
</feature>
<gene>
    <name evidence="16 19" type="primary">ftsI</name>
    <name evidence="19" type="ORF">JFL49_08270</name>
</gene>
<keyword evidence="20" id="KW-1185">Reference proteome</keyword>
<dbReference type="HAMAP" id="MF_02080">
    <property type="entry name" value="FtsI_transpept"/>
    <property type="match status" value="1"/>
</dbReference>
<comment type="function">
    <text evidence="16">Catalyzes cross-linking of the peptidoglycan cell wall at the division septum.</text>
</comment>
<keyword evidence="2 16" id="KW-1003">Cell membrane</keyword>
<comment type="pathway">
    <text evidence="16">Cell wall biogenesis; peptidoglycan biosynthesis.</text>
</comment>
<dbReference type="InterPro" id="IPR012338">
    <property type="entry name" value="Beta-lactam/transpept-like"/>
</dbReference>
<evidence type="ECO:0000259" key="18">
    <source>
        <dbReference type="Pfam" id="PF03717"/>
    </source>
</evidence>
<keyword evidence="11 16" id="KW-1133">Transmembrane helix</keyword>
<dbReference type="Gene3D" id="1.10.150.770">
    <property type="match status" value="1"/>
</dbReference>
<dbReference type="Gene3D" id="3.40.710.10">
    <property type="entry name" value="DD-peptidase/beta-lactamase superfamily"/>
    <property type="match status" value="1"/>
</dbReference>
<keyword evidence="9 16" id="KW-0133">Cell shape</keyword>
<dbReference type="AlphaFoldDB" id="A0A9Q6YZ50"/>
<evidence type="ECO:0000256" key="16">
    <source>
        <dbReference type="HAMAP-Rule" id="MF_02080"/>
    </source>
</evidence>
<dbReference type="InterPro" id="IPR005311">
    <property type="entry name" value="PBP_dimer"/>
</dbReference>
<keyword evidence="15 16" id="KW-0961">Cell wall biogenesis/degradation</keyword>
<dbReference type="Pfam" id="PF03717">
    <property type="entry name" value="PBP_dimer"/>
    <property type="match status" value="1"/>
</dbReference>
<evidence type="ECO:0000256" key="14">
    <source>
        <dbReference type="ARBA" id="ARBA00023306"/>
    </source>
</evidence>
<dbReference type="GO" id="GO:0071555">
    <property type="term" value="P:cell wall organization"/>
    <property type="evidence" value="ECO:0007669"/>
    <property type="project" value="UniProtKB-KW"/>
</dbReference>
<dbReference type="GO" id="GO:0009252">
    <property type="term" value="P:peptidoglycan biosynthetic process"/>
    <property type="evidence" value="ECO:0007669"/>
    <property type="project" value="UniProtKB-UniRule"/>
</dbReference>
<dbReference type="GO" id="GO:0006508">
    <property type="term" value="P:proteolysis"/>
    <property type="evidence" value="ECO:0007669"/>
    <property type="project" value="UniProtKB-KW"/>
</dbReference>
<evidence type="ECO:0000256" key="6">
    <source>
        <dbReference type="ARBA" id="ARBA00022670"/>
    </source>
</evidence>
<evidence type="ECO:0000256" key="10">
    <source>
        <dbReference type="ARBA" id="ARBA00022984"/>
    </source>
</evidence>
<evidence type="ECO:0000256" key="15">
    <source>
        <dbReference type="ARBA" id="ARBA00023316"/>
    </source>
</evidence>
<feature type="transmembrane region" description="Helical" evidence="16">
    <location>
        <begin position="34"/>
        <end position="56"/>
    </location>
</feature>
<dbReference type="EC" id="3.4.16.4" evidence="16"/>
<dbReference type="PANTHER" id="PTHR30627:SF1">
    <property type="entry name" value="PEPTIDOGLYCAN D,D-TRANSPEPTIDASE FTSI"/>
    <property type="match status" value="1"/>
</dbReference>
<protein>
    <recommendedName>
        <fullName evidence="16">Peptidoglycan D,D-transpeptidase FtsI</fullName>
        <ecNumber evidence="16">3.4.16.4</ecNumber>
    </recommendedName>
    <alternativeName>
        <fullName evidence="16">Penicillin-binding protein 3</fullName>
        <shortName evidence="16">PBP-3</shortName>
    </alternativeName>
</protein>
<feature type="domain" description="Penicillin-binding protein transpeptidase" evidence="17">
    <location>
        <begin position="272"/>
        <end position="563"/>
    </location>
</feature>
<dbReference type="InterPro" id="IPR001460">
    <property type="entry name" value="PCN-bd_Tpept"/>
</dbReference>
<name>A0A9Q6YZ50_HISSO</name>
<comment type="similarity">
    <text evidence="16">Belongs to the transpeptidase family. FtsI subfamily.</text>
</comment>
<keyword evidence="7 16" id="KW-0812">Transmembrane</keyword>
<dbReference type="FunFam" id="3.40.710.10:FF:000003">
    <property type="entry name" value="Peptidoglycan D,D-transpeptidase FtsI"/>
    <property type="match status" value="1"/>
</dbReference>
<organism evidence="19 20">
    <name type="scientific">Histophilus somni</name>
    <name type="common">Haemophilus somnus</name>
    <dbReference type="NCBI Taxonomy" id="731"/>
    <lineage>
        <taxon>Bacteria</taxon>
        <taxon>Pseudomonadati</taxon>
        <taxon>Pseudomonadota</taxon>
        <taxon>Gammaproteobacteria</taxon>
        <taxon>Pasteurellales</taxon>
        <taxon>Pasteurellaceae</taxon>
        <taxon>Histophilus</taxon>
    </lineage>
</organism>
<dbReference type="InterPro" id="IPR037532">
    <property type="entry name" value="FtsI_transpept"/>
</dbReference>
<evidence type="ECO:0000313" key="19">
    <source>
        <dbReference type="EMBL" id="QQF82046.1"/>
    </source>
</evidence>
<evidence type="ECO:0000256" key="2">
    <source>
        <dbReference type="ARBA" id="ARBA00022475"/>
    </source>
</evidence>
<dbReference type="Gene3D" id="3.90.1310.10">
    <property type="entry name" value="Penicillin-binding protein 2a (Domain 2)"/>
    <property type="match status" value="1"/>
</dbReference>
<dbReference type="Pfam" id="PF00905">
    <property type="entry name" value="Transpeptidase"/>
    <property type="match status" value="1"/>
</dbReference>
<dbReference type="RefSeq" id="WP_075294399.1">
    <property type="nucleotide sequence ID" value="NZ_CP066558.1"/>
</dbReference>
<dbReference type="GO" id="GO:0008360">
    <property type="term" value="P:regulation of cell shape"/>
    <property type="evidence" value="ECO:0007669"/>
    <property type="project" value="UniProtKB-KW"/>
</dbReference>
<evidence type="ECO:0000256" key="12">
    <source>
        <dbReference type="ARBA" id="ARBA00023136"/>
    </source>
</evidence>
<evidence type="ECO:0000256" key="7">
    <source>
        <dbReference type="ARBA" id="ARBA00022692"/>
    </source>
</evidence>
<accession>A0A9Q6YZ50</accession>
<evidence type="ECO:0000259" key="17">
    <source>
        <dbReference type="Pfam" id="PF00905"/>
    </source>
</evidence>
<dbReference type="GO" id="GO:0005886">
    <property type="term" value="C:plasma membrane"/>
    <property type="evidence" value="ECO:0007669"/>
    <property type="project" value="UniProtKB-SubCell"/>
</dbReference>
<keyword evidence="13 16" id="KW-0717">Septation</keyword>
<dbReference type="Gene3D" id="3.30.450.330">
    <property type="match status" value="1"/>
</dbReference>
<evidence type="ECO:0000256" key="1">
    <source>
        <dbReference type="ARBA" id="ARBA00004370"/>
    </source>
</evidence>
<dbReference type="InterPro" id="IPR036138">
    <property type="entry name" value="PBP_dimer_sf"/>
</dbReference>
<reference evidence="19 20" key="1">
    <citation type="submission" date="2020-12" db="EMBL/GenBank/DDBJ databases">
        <title>ASc-MMNZ-VFA-070.</title>
        <authorList>
            <person name="Schryvers A."/>
            <person name="Mostafa Nazari M."/>
            <person name="Farshchi Andisi V."/>
            <person name="Timsit E."/>
            <person name="Walter Morck D."/>
        </authorList>
    </citation>
    <scope>NUCLEOTIDE SEQUENCE [LARGE SCALE GENOMIC DNA]</scope>
    <source>
        <strain evidence="19 20">ASc-MMNZ-VFA-070</strain>
    </source>
</reference>
<keyword evidence="6 16" id="KW-0645">Protease</keyword>
<keyword evidence="3 16" id="KW-0997">Cell inner membrane</keyword>
<dbReference type="PANTHER" id="PTHR30627">
    <property type="entry name" value="PEPTIDOGLYCAN D,D-TRANSPEPTIDASE"/>
    <property type="match status" value="1"/>
</dbReference>
<evidence type="ECO:0000256" key="11">
    <source>
        <dbReference type="ARBA" id="ARBA00022989"/>
    </source>
</evidence>
<keyword evidence="8 16" id="KW-0378">Hydrolase</keyword>